<accession>A0A9W9F3K2</accession>
<gene>
    <name evidence="1" type="ORF">N7456_008745</name>
</gene>
<dbReference type="EMBL" id="JAPQKH010000006">
    <property type="protein sequence ID" value="KAJ5092884.1"/>
    <property type="molecule type" value="Genomic_DNA"/>
</dbReference>
<reference evidence="1" key="2">
    <citation type="journal article" date="2023" name="IMA Fungus">
        <title>Comparative genomic study of the Penicillium genus elucidates a diverse pangenome and 15 lateral gene transfer events.</title>
        <authorList>
            <person name="Petersen C."/>
            <person name="Sorensen T."/>
            <person name="Nielsen M.R."/>
            <person name="Sondergaard T.E."/>
            <person name="Sorensen J.L."/>
            <person name="Fitzpatrick D.A."/>
            <person name="Frisvad J.C."/>
            <person name="Nielsen K.L."/>
        </authorList>
    </citation>
    <scope>NUCLEOTIDE SEQUENCE</scope>
    <source>
        <strain evidence="1">IBT 30069</strain>
    </source>
</reference>
<evidence type="ECO:0000313" key="2">
    <source>
        <dbReference type="Proteomes" id="UP001149165"/>
    </source>
</evidence>
<dbReference type="AlphaFoldDB" id="A0A9W9F3K2"/>
<comment type="caution">
    <text evidence="1">The sequence shown here is derived from an EMBL/GenBank/DDBJ whole genome shotgun (WGS) entry which is preliminary data.</text>
</comment>
<protein>
    <submittedName>
        <fullName evidence="1">Uncharacterized protein</fullName>
    </submittedName>
</protein>
<evidence type="ECO:0000313" key="1">
    <source>
        <dbReference type="EMBL" id="KAJ5092884.1"/>
    </source>
</evidence>
<sequence>MNLPINNTGDLILDDIDEQDQIPIFLKALIRILCQIINHDIGVSINWTHIDKELKQWHRALPTEFISPITQELSDPATVPETWFGSDTCAITMAFYHMARILLLVNQPRDLFLATQKDESSDLLSSYNSLQRDLNQHSMEIIAIAYGMRGIAVQKYMVQPLYFAGRCLSDSKDRESVIGLLKCIEEDVGVFTGYRIRDLSEEWGIPVEESDPPVYNLSHGC</sequence>
<organism evidence="1 2">
    <name type="scientific">Penicillium angulare</name>
    <dbReference type="NCBI Taxonomy" id="116970"/>
    <lineage>
        <taxon>Eukaryota</taxon>
        <taxon>Fungi</taxon>
        <taxon>Dikarya</taxon>
        <taxon>Ascomycota</taxon>
        <taxon>Pezizomycotina</taxon>
        <taxon>Eurotiomycetes</taxon>
        <taxon>Eurotiomycetidae</taxon>
        <taxon>Eurotiales</taxon>
        <taxon>Aspergillaceae</taxon>
        <taxon>Penicillium</taxon>
    </lineage>
</organism>
<name>A0A9W9F3K2_9EURO</name>
<proteinExistence type="predicted"/>
<keyword evidence="2" id="KW-1185">Reference proteome</keyword>
<reference evidence="1" key="1">
    <citation type="submission" date="2022-11" db="EMBL/GenBank/DDBJ databases">
        <authorList>
            <person name="Petersen C."/>
        </authorList>
    </citation>
    <scope>NUCLEOTIDE SEQUENCE</scope>
    <source>
        <strain evidence="1">IBT 30069</strain>
    </source>
</reference>
<dbReference type="Proteomes" id="UP001149165">
    <property type="component" value="Unassembled WGS sequence"/>
</dbReference>
<dbReference type="OrthoDB" id="5418899at2759"/>